<evidence type="ECO:0000256" key="8">
    <source>
        <dbReference type="ARBA" id="ARBA00047386"/>
    </source>
</evidence>
<keyword evidence="2 9" id="KW-0436">Ligase</keyword>
<dbReference type="GO" id="GO:0005829">
    <property type="term" value="C:cytosol"/>
    <property type="evidence" value="ECO:0007669"/>
    <property type="project" value="TreeGrafter"/>
</dbReference>
<accession>A0A3A1YA11</accession>
<comment type="function">
    <text evidence="9">Catalyzes a mechanistically unusual reaction, the ATP-dependent insertion of CO2 between the N7 and N8 nitrogen atoms of 7,8-diaminopelargonic acid (DAPA, also called 7,8-diammoniononanoate) to form a ureido ring.</text>
</comment>
<dbReference type="InterPro" id="IPR027417">
    <property type="entry name" value="P-loop_NTPase"/>
</dbReference>
<feature type="binding site" evidence="9">
    <location>
        <begin position="12"/>
        <end position="17"/>
    </location>
    <ligand>
        <name>ATP</name>
        <dbReference type="ChEBI" id="CHEBI:30616"/>
    </ligand>
</feature>
<feature type="binding site" evidence="9">
    <location>
        <position position="41"/>
    </location>
    <ligand>
        <name>substrate</name>
    </ligand>
</feature>
<comment type="subunit">
    <text evidence="9">Homodimer.</text>
</comment>
<dbReference type="SUPFAM" id="SSF52540">
    <property type="entry name" value="P-loop containing nucleoside triphosphate hydrolases"/>
    <property type="match status" value="1"/>
</dbReference>
<evidence type="ECO:0000313" key="10">
    <source>
        <dbReference type="EMBL" id="RIY32957.1"/>
    </source>
</evidence>
<organism evidence="10 11">
    <name type="scientific">Psittacicella melopsittaci</name>
    <dbReference type="NCBI Taxonomy" id="2028576"/>
    <lineage>
        <taxon>Bacteria</taxon>
        <taxon>Pseudomonadati</taxon>
        <taxon>Pseudomonadota</taxon>
        <taxon>Gammaproteobacteria</taxon>
        <taxon>Pasteurellales</taxon>
        <taxon>Psittacicellaceae</taxon>
        <taxon>Psittacicella</taxon>
    </lineage>
</organism>
<dbReference type="HAMAP" id="MF_00336">
    <property type="entry name" value="BioD"/>
    <property type="match status" value="1"/>
</dbReference>
<dbReference type="InterPro" id="IPR004472">
    <property type="entry name" value="DTB_synth_BioD"/>
</dbReference>
<feature type="binding site" evidence="9">
    <location>
        <position position="49"/>
    </location>
    <ligand>
        <name>Mg(2+)</name>
        <dbReference type="ChEBI" id="CHEBI:18420"/>
    </ligand>
</feature>
<comment type="similarity">
    <text evidence="9">Belongs to the dethiobiotin synthetase family.</text>
</comment>
<dbReference type="RefSeq" id="WP_119496782.1">
    <property type="nucleotide sequence ID" value="NZ_NRJH01000023.1"/>
</dbReference>
<dbReference type="PANTHER" id="PTHR43210:SF2">
    <property type="entry name" value="ATP-DEPENDENT DETHIOBIOTIN SYNTHETASE BIOD 2"/>
    <property type="match status" value="1"/>
</dbReference>
<dbReference type="Pfam" id="PF13500">
    <property type="entry name" value="AAA_26"/>
    <property type="match status" value="1"/>
</dbReference>
<gene>
    <name evidence="9 10" type="primary">bioD</name>
    <name evidence="10" type="ORF">CJP74_02935</name>
</gene>
<dbReference type="UniPathway" id="UPA00078">
    <property type="reaction ID" value="UER00161"/>
</dbReference>
<feature type="active site" evidence="9">
    <location>
        <position position="37"/>
    </location>
</feature>
<keyword evidence="1 9" id="KW-0963">Cytoplasm</keyword>
<feature type="binding site" evidence="9">
    <location>
        <position position="49"/>
    </location>
    <ligand>
        <name>ATP</name>
        <dbReference type="ChEBI" id="CHEBI:30616"/>
    </ligand>
</feature>
<evidence type="ECO:0000256" key="4">
    <source>
        <dbReference type="ARBA" id="ARBA00022741"/>
    </source>
</evidence>
<dbReference type="Proteomes" id="UP000266258">
    <property type="component" value="Unassembled WGS sequence"/>
</dbReference>
<name>A0A3A1YA11_9GAMM</name>
<dbReference type="OrthoDB" id="9802097at2"/>
<dbReference type="PANTHER" id="PTHR43210">
    <property type="entry name" value="DETHIOBIOTIN SYNTHETASE"/>
    <property type="match status" value="1"/>
</dbReference>
<keyword evidence="6 9" id="KW-0067">ATP-binding</keyword>
<feature type="binding site" evidence="9">
    <location>
        <position position="140"/>
    </location>
    <ligand>
        <name>Mg(2+)</name>
        <dbReference type="ChEBI" id="CHEBI:18420"/>
    </ligand>
</feature>
<dbReference type="NCBIfam" id="TIGR00347">
    <property type="entry name" value="bioD"/>
    <property type="match status" value="1"/>
</dbReference>
<evidence type="ECO:0000256" key="3">
    <source>
        <dbReference type="ARBA" id="ARBA00022723"/>
    </source>
</evidence>
<comment type="catalytic activity">
    <reaction evidence="9">
        <text>(7R,8S)-7,8-diammoniononanoate + CO2 + ATP = (4R,5S)-dethiobiotin + ADP + phosphate + 3 H(+)</text>
        <dbReference type="Rhea" id="RHEA:15805"/>
        <dbReference type="ChEBI" id="CHEBI:15378"/>
        <dbReference type="ChEBI" id="CHEBI:16526"/>
        <dbReference type="ChEBI" id="CHEBI:30616"/>
        <dbReference type="ChEBI" id="CHEBI:43474"/>
        <dbReference type="ChEBI" id="CHEBI:149469"/>
        <dbReference type="ChEBI" id="CHEBI:149473"/>
        <dbReference type="ChEBI" id="CHEBI:456216"/>
        <dbReference type="EC" id="6.3.3.3"/>
    </reaction>
</comment>
<feature type="binding site" evidence="9">
    <location>
        <begin position="140"/>
        <end position="143"/>
    </location>
    <ligand>
        <name>ATP</name>
        <dbReference type="ChEBI" id="CHEBI:30616"/>
    </ligand>
</feature>
<dbReference type="GO" id="GO:0009102">
    <property type="term" value="P:biotin biosynthetic process"/>
    <property type="evidence" value="ECO:0007669"/>
    <property type="project" value="UniProtKB-UniRule"/>
</dbReference>
<dbReference type="Gene3D" id="3.40.50.300">
    <property type="entry name" value="P-loop containing nucleotide triphosphate hydrolases"/>
    <property type="match status" value="1"/>
</dbReference>
<dbReference type="GO" id="GO:0005524">
    <property type="term" value="F:ATP binding"/>
    <property type="evidence" value="ECO:0007669"/>
    <property type="project" value="UniProtKB-UniRule"/>
</dbReference>
<comment type="caution">
    <text evidence="10">The sequence shown here is derived from an EMBL/GenBank/DDBJ whole genome shotgun (WGS) entry which is preliminary data.</text>
</comment>
<keyword evidence="11" id="KW-1185">Reference proteome</keyword>
<dbReference type="AlphaFoldDB" id="A0A3A1YA11"/>
<dbReference type="GO" id="GO:0000287">
    <property type="term" value="F:magnesium ion binding"/>
    <property type="evidence" value="ECO:0007669"/>
    <property type="project" value="UniProtKB-UniRule"/>
</dbReference>
<sequence>MKAIIVCGIDTDIGKTYVSGSLLGQLIYNNVKVASYKPVQTGCESSSIDLEQQLALATEYCQARNSPKSLNNYLGNSKMCSYIFKTPASPHLAAREEQQDIKVAKILEDFEQYLNQHYAQVNLKNLITETYTKLDVLLVELAGGVLSPVNDLINNLDLINLFIAKCKEKEVEVEVVLVTAGKLGSISHTLAALSLLPQVDKLVYNYSLFAHNKQELDQQINEDNLNFYLNLQQVARSQKIVADNPLTLEQIKELEETDAVKQAYNLVTTYSLKDKYLITNTQLRKNLELSEIKKFLNLNSLLTNFF</sequence>
<keyword evidence="7 9" id="KW-0460">Magnesium</keyword>
<dbReference type="CDD" id="cd03109">
    <property type="entry name" value="DTBS"/>
    <property type="match status" value="1"/>
</dbReference>
<evidence type="ECO:0000256" key="6">
    <source>
        <dbReference type="ARBA" id="ARBA00022840"/>
    </source>
</evidence>
<evidence type="ECO:0000256" key="7">
    <source>
        <dbReference type="ARBA" id="ARBA00022842"/>
    </source>
</evidence>
<dbReference type="EC" id="6.3.3.3" evidence="9"/>
<evidence type="ECO:0000256" key="9">
    <source>
        <dbReference type="HAMAP-Rule" id="MF_00336"/>
    </source>
</evidence>
<comment type="subcellular location">
    <subcellularLocation>
        <location evidence="9">Cytoplasm</location>
    </subcellularLocation>
</comment>
<feature type="binding site" evidence="9">
    <location>
        <position position="16"/>
    </location>
    <ligand>
        <name>Mg(2+)</name>
        <dbReference type="ChEBI" id="CHEBI:18420"/>
    </ligand>
</feature>
<proteinExistence type="inferred from homology"/>
<keyword evidence="5 9" id="KW-0093">Biotin biosynthesis</keyword>
<comment type="catalytic activity">
    <reaction evidence="8">
        <text>(7R,8S)-8-amino-7-(carboxyamino)nonanoate + ATP = (4R,5S)-dethiobiotin + ADP + phosphate + H(+)</text>
        <dbReference type="Rhea" id="RHEA:63684"/>
        <dbReference type="ChEBI" id="CHEBI:15378"/>
        <dbReference type="ChEBI" id="CHEBI:30616"/>
        <dbReference type="ChEBI" id="CHEBI:43474"/>
        <dbReference type="ChEBI" id="CHEBI:149470"/>
        <dbReference type="ChEBI" id="CHEBI:149473"/>
        <dbReference type="ChEBI" id="CHEBI:456216"/>
    </reaction>
</comment>
<comment type="pathway">
    <text evidence="9">Cofactor biosynthesis; biotin biosynthesis; biotin from 7,8-diaminononanoate: step 1/2.</text>
</comment>
<keyword evidence="3 9" id="KW-0479">Metal-binding</keyword>
<protein>
    <recommendedName>
        <fullName evidence="9">ATP-dependent dethiobiotin synthetase BioD</fullName>
        <ecNumber evidence="9">6.3.3.3</ecNumber>
    </recommendedName>
    <alternativeName>
        <fullName evidence="9">DTB synthetase</fullName>
        <shortName evidence="9">DTBS</shortName>
    </alternativeName>
    <alternativeName>
        <fullName evidence="9">Dethiobiotin synthase</fullName>
    </alternativeName>
</protein>
<evidence type="ECO:0000256" key="2">
    <source>
        <dbReference type="ARBA" id="ARBA00022598"/>
    </source>
</evidence>
<evidence type="ECO:0000256" key="1">
    <source>
        <dbReference type="ARBA" id="ARBA00022490"/>
    </source>
</evidence>
<dbReference type="EMBL" id="NRJH01000023">
    <property type="protein sequence ID" value="RIY32957.1"/>
    <property type="molecule type" value="Genomic_DNA"/>
</dbReference>
<keyword evidence="4 9" id="KW-0547">Nucleotide-binding</keyword>
<evidence type="ECO:0000313" key="11">
    <source>
        <dbReference type="Proteomes" id="UP000266258"/>
    </source>
</evidence>
<comment type="cofactor">
    <cofactor evidence="9">
        <name>Mg(2+)</name>
        <dbReference type="ChEBI" id="CHEBI:18420"/>
    </cofactor>
</comment>
<evidence type="ECO:0000256" key="5">
    <source>
        <dbReference type="ARBA" id="ARBA00022756"/>
    </source>
</evidence>
<comment type="caution">
    <text evidence="9">Lacks conserved residue(s) required for the propagation of feature annotation.</text>
</comment>
<dbReference type="GO" id="GO:0004141">
    <property type="term" value="F:dethiobiotin synthase activity"/>
    <property type="evidence" value="ECO:0007669"/>
    <property type="project" value="UniProtKB-UniRule"/>
</dbReference>
<reference evidence="10 11" key="1">
    <citation type="submission" date="2017-08" db="EMBL/GenBank/DDBJ databases">
        <title>Reclassification of Bisgaard taxon 37 and 44.</title>
        <authorList>
            <person name="Christensen H."/>
        </authorList>
    </citation>
    <scope>NUCLEOTIDE SEQUENCE [LARGE SCALE GENOMIC DNA]</scope>
    <source>
        <strain evidence="10 11">B96_4</strain>
    </source>
</reference>